<feature type="chain" id="PRO_5045756054" description="Outer membrane protein assembly factor BamD" evidence="7">
    <location>
        <begin position="26"/>
        <end position="280"/>
    </location>
</feature>
<proteinExistence type="inferred from homology"/>
<keyword evidence="4 6" id="KW-0998">Cell outer membrane</keyword>
<comment type="subunit">
    <text evidence="6">Part of the Bam complex.</text>
</comment>
<dbReference type="PROSITE" id="PS51257">
    <property type="entry name" value="PROKAR_LIPOPROTEIN"/>
    <property type="match status" value="1"/>
</dbReference>
<evidence type="ECO:0000256" key="4">
    <source>
        <dbReference type="ARBA" id="ARBA00023237"/>
    </source>
</evidence>
<evidence type="ECO:0000256" key="7">
    <source>
        <dbReference type="SAM" id="SignalP"/>
    </source>
</evidence>
<dbReference type="RefSeq" id="WP_204637071.1">
    <property type="nucleotide sequence ID" value="NZ_CP183983.1"/>
</dbReference>
<comment type="similarity">
    <text evidence="6">Belongs to the BamD family.</text>
</comment>
<evidence type="ECO:0000259" key="8">
    <source>
        <dbReference type="Pfam" id="PF13525"/>
    </source>
</evidence>
<dbReference type="PANTHER" id="PTHR37423:SF1">
    <property type="entry name" value="OUTER MEMBRANE PROTEIN ASSEMBLY FACTOR BAMD"/>
    <property type="match status" value="1"/>
</dbReference>
<dbReference type="NCBIfam" id="TIGR03302">
    <property type="entry name" value="OM_YfiO"/>
    <property type="match status" value="1"/>
</dbReference>
<sequence>MRVTKLPAFKIFVVLAIVLSMSACSMFHHKRDTNDTLPVDKLYAKAHDSMEHADYSAASKAYQRLIARFPSGNYNEQAQLDLAYSQYKDNQPDDAYSTINRFIKTYPTHKHVDYAYYLRGLINFDRTGGAMERLLQRGDQAQTRRDQGFNLKSFDDFSELSRRYPDSAYTADARQRMIYLRNVLAQFEINVAEYYLRNKAYVAAADRSQYVIEHYQQAPQTGDALAILTRSYLGMDQKNLADQTRQVLAMNYPDHPYLKDPKWPHPPSTLRKMIPFSGHH</sequence>
<evidence type="ECO:0000256" key="6">
    <source>
        <dbReference type="HAMAP-Rule" id="MF_00922"/>
    </source>
</evidence>
<dbReference type="CDD" id="cd15830">
    <property type="entry name" value="BamD"/>
    <property type="match status" value="1"/>
</dbReference>
<keyword evidence="1 6" id="KW-0732">Signal</keyword>
<evidence type="ECO:0000256" key="5">
    <source>
        <dbReference type="ARBA" id="ARBA00023288"/>
    </source>
</evidence>
<comment type="caution">
    <text evidence="9">The sequence shown here is derived from an EMBL/GenBank/DDBJ whole genome shotgun (WGS) entry which is preliminary data.</text>
</comment>
<dbReference type="InterPro" id="IPR039565">
    <property type="entry name" value="BamD-like"/>
</dbReference>
<dbReference type="Gene3D" id="1.25.40.10">
    <property type="entry name" value="Tetratricopeptide repeat domain"/>
    <property type="match status" value="1"/>
</dbReference>
<keyword evidence="10" id="KW-1185">Reference proteome</keyword>
<gene>
    <name evidence="6" type="primary">bamD</name>
    <name evidence="9" type="ORF">ISP20_15785</name>
</gene>
<accession>A0ABS2JUF9</accession>
<dbReference type="SUPFAM" id="SSF48452">
    <property type="entry name" value="TPR-like"/>
    <property type="match status" value="1"/>
</dbReference>
<evidence type="ECO:0000256" key="2">
    <source>
        <dbReference type="ARBA" id="ARBA00023136"/>
    </source>
</evidence>
<reference evidence="9 10" key="1">
    <citation type="submission" date="2020-10" db="EMBL/GenBank/DDBJ databases">
        <title>Phylogeny of dyella-like bacteria.</title>
        <authorList>
            <person name="Fu J."/>
        </authorList>
    </citation>
    <scope>NUCLEOTIDE SEQUENCE [LARGE SCALE GENOMIC DNA]</scope>
    <source>
        <strain evidence="9 10">THG-B117</strain>
    </source>
</reference>
<dbReference type="EMBL" id="JADIKC010000007">
    <property type="protein sequence ID" value="MBM7122628.1"/>
    <property type="molecule type" value="Genomic_DNA"/>
</dbReference>
<organism evidence="9 10">
    <name type="scientific">Dyella kyungheensis</name>
    <dbReference type="NCBI Taxonomy" id="1242174"/>
    <lineage>
        <taxon>Bacteria</taxon>
        <taxon>Pseudomonadati</taxon>
        <taxon>Pseudomonadota</taxon>
        <taxon>Gammaproteobacteria</taxon>
        <taxon>Lysobacterales</taxon>
        <taxon>Rhodanobacteraceae</taxon>
        <taxon>Dyella</taxon>
    </lineage>
</organism>
<evidence type="ECO:0000256" key="3">
    <source>
        <dbReference type="ARBA" id="ARBA00023139"/>
    </source>
</evidence>
<dbReference type="HAMAP" id="MF_00922">
    <property type="entry name" value="OM_assembly_BamD"/>
    <property type="match status" value="1"/>
</dbReference>
<keyword evidence="3 6" id="KW-0564">Palmitate</keyword>
<dbReference type="Pfam" id="PF13525">
    <property type="entry name" value="YfiO"/>
    <property type="match status" value="1"/>
</dbReference>
<dbReference type="InterPro" id="IPR017689">
    <property type="entry name" value="BamD"/>
</dbReference>
<evidence type="ECO:0000313" key="9">
    <source>
        <dbReference type="EMBL" id="MBM7122628.1"/>
    </source>
</evidence>
<keyword evidence="2 6" id="KW-0472">Membrane</keyword>
<dbReference type="PANTHER" id="PTHR37423">
    <property type="entry name" value="SOLUBLE LYTIC MUREIN TRANSGLYCOSYLASE-RELATED"/>
    <property type="match status" value="1"/>
</dbReference>
<feature type="signal peptide" evidence="7">
    <location>
        <begin position="1"/>
        <end position="25"/>
    </location>
</feature>
<comment type="function">
    <text evidence="6">Part of the outer membrane protein assembly complex, which is involved in assembly and insertion of beta-barrel proteins into the outer membrane.</text>
</comment>
<evidence type="ECO:0000313" key="10">
    <source>
        <dbReference type="Proteomes" id="UP001430065"/>
    </source>
</evidence>
<name>A0ABS2JUF9_9GAMM</name>
<dbReference type="Proteomes" id="UP001430065">
    <property type="component" value="Unassembled WGS sequence"/>
</dbReference>
<feature type="domain" description="Outer membrane lipoprotein BamD-like" evidence="8">
    <location>
        <begin position="39"/>
        <end position="244"/>
    </location>
</feature>
<evidence type="ECO:0000256" key="1">
    <source>
        <dbReference type="ARBA" id="ARBA00022729"/>
    </source>
</evidence>
<protein>
    <recommendedName>
        <fullName evidence="6">Outer membrane protein assembly factor BamD</fullName>
    </recommendedName>
</protein>
<dbReference type="InterPro" id="IPR011990">
    <property type="entry name" value="TPR-like_helical_dom_sf"/>
</dbReference>
<comment type="subcellular location">
    <subcellularLocation>
        <location evidence="6">Cell outer membrane</location>
        <topology evidence="6">Lipid-anchor</topology>
    </subcellularLocation>
</comment>
<keyword evidence="5 6" id="KW-0449">Lipoprotein</keyword>